<keyword evidence="4" id="KW-0805">Transcription regulation</keyword>
<protein>
    <recommendedName>
        <fullName evidence="11">GATA-type domain-containing protein</fullName>
    </recommendedName>
</protein>
<dbReference type="PROSITE" id="PS50114">
    <property type="entry name" value="GATA_ZN_FINGER_2"/>
    <property type="match status" value="1"/>
</dbReference>
<dbReference type="InterPro" id="IPR000679">
    <property type="entry name" value="Znf_GATA"/>
</dbReference>
<sequence length="175" mass="19896">MCEGSGKLRDVSDSEFPTRNTNSMIMMESSSSSSSQFRRTCMECNTTRTPLWRGGPAGPRSLCNACGIRHRKRKRDHSSLITTSDDRSKDKKLKYKNKRKSSNDGTGRKGSLSMRLMGLVDGEIRKLREEEEAAILLMALSYGYGMDLPRVREIHFQSAPIEAYYKEEDDFIKLP</sequence>
<keyword evidence="6" id="KW-0804">Transcription</keyword>
<keyword evidence="1" id="KW-0479">Metal-binding</keyword>
<name>A0A7N0TMP0_KALFE</name>
<feature type="domain" description="GATA-type" evidence="11">
    <location>
        <begin position="35"/>
        <end position="71"/>
    </location>
</feature>
<evidence type="ECO:0000313" key="13">
    <source>
        <dbReference type="Proteomes" id="UP000594263"/>
    </source>
</evidence>
<keyword evidence="2 9" id="KW-0863">Zinc-finger</keyword>
<dbReference type="SMART" id="SM00401">
    <property type="entry name" value="ZnF_GATA"/>
    <property type="match status" value="1"/>
</dbReference>
<dbReference type="Pfam" id="PF00320">
    <property type="entry name" value="GATA"/>
    <property type="match status" value="1"/>
</dbReference>
<comment type="function">
    <text evidence="8">Transcriptional regulator that specifically binds 5'-GATA-3' or 5'-GAT-3' motifs within gene promoters.</text>
</comment>
<dbReference type="PROSITE" id="PS00344">
    <property type="entry name" value="GATA_ZN_FINGER_1"/>
    <property type="match status" value="1"/>
</dbReference>
<feature type="region of interest" description="Disordered" evidence="10">
    <location>
        <begin position="1"/>
        <end position="36"/>
    </location>
</feature>
<evidence type="ECO:0000259" key="11">
    <source>
        <dbReference type="PROSITE" id="PS50114"/>
    </source>
</evidence>
<evidence type="ECO:0000256" key="5">
    <source>
        <dbReference type="ARBA" id="ARBA00023125"/>
    </source>
</evidence>
<dbReference type="InterPro" id="IPR013088">
    <property type="entry name" value="Znf_NHR/GATA"/>
</dbReference>
<dbReference type="AlphaFoldDB" id="A0A7N0TMP0"/>
<feature type="compositionally biased region" description="Basic residues" evidence="10">
    <location>
        <begin position="90"/>
        <end position="100"/>
    </location>
</feature>
<evidence type="ECO:0000313" key="12">
    <source>
        <dbReference type="EnsemblPlants" id="Kaladp0040s0018.1.v1.1"/>
    </source>
</evidence>
<dbReference type="EnsemblPlants" id="Kaladp0040s0018.1.v1.1">
    <property type="protein sequence ID" value="Kaladp0040s0018.1.v1.1"/>
    <property type="gene ID" value="Kaladp0040s0018.v1.1"/>
</dbReference>
<keyword evidence="13" id="KW-1185">Reference proteome</keyword>
<evidence type="ECO:0000256" key="8">
    <source>
        <dbReference type="ARBA" id="ARBA00037539"/>
    </source>
</evidence>
<dbReference type="SUPFAM" id="SSF57716">
    <property type="entry name" value="Glucocorticoid receptor-like (DNA-binding domain)"/>
    <property type="match status" value="1"/>
</dbReference>
<feature type="region of interest" description="Disordered" evidence="10">
    <location>
        <begin position="74"/>
        <end position="111"/>
    </location>
</feature>
<accession>A0A7N0TMP0</accession>
<feature type="compositionally biased region" description="Polar residues" evidence="10">
    <location>
        <begin position="15"/>
        <end position="24"/>
    </location>
</feature>
<evidence type="ECO:0000256" key="4">
    <source>
        <dbReference type="ARBA" id="ARBA00023015"/>
    </source>
</evidence>
<organism evidence="12 13">
    <name type="scientific">Kalanchoe fedtschenkoi</name>
    <name type="common">Lavender scallops</name>
    <name type="synonym">South American air plant</name>
    <dbReference type="NCBI Taxonomy" id="63787"/>
    <lineage>
        <taxon>Eukaryota</taxon>
        <taxon>Viridiplantae</taxon>
        <taxon>Streptophyta</taxon>
        <taxon>Embryophyta</taxon>
        <taxon>Tracheophyta</taxon>
        <taxon>Spermatophyta</taxon>
        <taxon>Magnoliopsida</taxon>
        <taxon>eudicotyledons</taxon>
        <taxon>Gunneridae</taxon>
        <taxon>Pentapetalae</taxon>
        <taxon>Saxifragales</taxon>
        <taxon>Crassulaceae</taxon>
        <taxon>Kalanchoe</taxon>
    </lineage>
</organism>
<dbReference type="PANTHER" id="PTHR47172:SF9">
    <property type="entry name" value="GATA TRANSCRIPTION FACTOR 23"/>
    <property type="match status" value="1"/>
</dbReference>
<evidence type="ECO:0000256" key="3">
    <source>
        <dbReference type="ARBA" id="ARBA00022833"/>
    </source>
</evidence>
<evidence type="ECO:0000256" key="7">
    <source>
        <dbReference type="ARBA" id="ARBA00024019"/>
    </source>
</evidence>
<evidence type="ECO:0000256" key="10">
    <source>
        <dbReference type="SAM" id="MobiDB-lite"/>
    </source>
</evidence>
<dbReference type="GO" id="GO:0043565">
    <property type="term" value="F:sequence-specific DNA binding"/>
    <property type="evidence" value="ECO:0007669"/>
    <property type="project" value="InterPro"/>
</dbReference>
<proteinExistence type="inferred from homology"/>
<dbReference type="PANTHER" id="PTHR47172">
    <property type="entry name" value="OS01G0976800 PROTEIN"/>
    <property type="match status" value="1"/>
</dbReference>
<comment type="similarity">
    <text evidence="7">Belongs to the type IV zinc-finger family. Class B subfamily.</text>
</comment>
<evidence type="ECO:0000256" key="2">
    <source>
        <dbReference type="ARBA" id="ARBA00022771"/>
    </source>
</evidence>
<dbReference type="Proteomes" id="UP000594263">
    <property type="component" value="Unplaced"/>
</dbReference>
<dbReference type="CDD" id="cd00202">
    <property type="entry name" value="ZnF_GATA"/>
    <property type="match status" value="1"/>
</dbReference>
<evidence type="ECO:0000256" key="6">
    <source>
        <dbReference type="ARBA" id="ARBA00023163"/>
    </source>
</evidence>
<evidence type="ECO:0000256" key="1">
    <source>
        <dbReference type="ARBA" id="ARBA00022723"/>
    </source>
</evidence>
<dbReference type="GO" id="GO:0006355">
    <property type="term" value="P:regulation of DNA-templated transcription"/>
    <property type="evidence" value="ECO:0007669"/>
    <property type="project" value="InterPro"/>
</dbReference>
<dbReference type="Gene3D" id="3.30.50.10">
    <property type="entry name" value="Erythroid Transcription Factor GATA-1, subunit A"/>
    <property type="match status" value="1"/>
</dbReference>
<dbReference type="Gramene" id="Kaladp0040s0018.1.v1.1">
    <property type="protein sequence ID" value="Kaladp0040s0018.1.v1.1"/>
    <property type="gene ID" value="Kaladp0040s0018.v1.1"/>
</dbReference>
<feature type="compositionally biased region" description="Basic and acidic residues" evidence="10">
    <location>
        <begin position="1"/>
        <end position="12"/>
    </location>
</feature>
<reference evidence="12" key="1">
    <citation type="submission" date="2021-01" db="UniProtKB">
        <authorList>
            <consortium name="EnsemblPlants"/>
        </authorList>
    </citation>
    <scope>IDENTIFICATION</scope>
</reference>
<keyword evidence="3" id="KW-0862">Zinc</keyword>
<evidence type="ECO:0000256" key="9">
    <source>
        <dbReference type="PROSITE-ProRule" id="PRU00094"/>
    </source>
</evidence>
<keyword evidence="5" id="KW-0238">DNA-binding</keyword>
<dbReference type="GO" id="GO:0008270">
    <property type="term" value="F:zinc ion binding"/>
    <property type="evidence" value="ECO:0007669"/>
    <property type="project" value="UniProtKB-KW"/>
</dbReference>